<name>A0A2P2Q785_RHIMU</name>
<accession>A0A2P2Q785</accession>
<protein>
    <submittedName>
        <fullName evidence="1">Uncharacterized protein</fullName>
    </submittedName>
</protein>
<organism evidence="1">
    <name type="scientific">Rhizophora mucronata</name>
    <name type="common">Asiatic mangrove</name>
    <dbReference type="NCBI Taxonomy" id="61149"/>
    <lineage>
        <taxon>Eukaryota</taxon>
        <taxon>Viridiplantae</taxon>
        <taxon>Streptophyta</taxon>
        <taxon>Embryophyta</taxon>
        <taxon>Tracheophyta</taxon>
        <taxon>Spermatophyta</taxon>
        <taxon>Magnoliopsida</taxon>
        <taxon>eudicotyledons</taxon>
        <taxon>Gunneridae</taxon>
        <taxon>Pentapetalae</taxon>
        <taxon>rosids</taxon>
        <taxon>fabids</taxon>
        <taxon>Malpighiales</taxon>
        <taxon>Rhizophoraceae</taxon>
        <taxon>Rhizophora</taxon>
    </lineage>
</organism>
<proteinExistence type="predicted"/>
<dbReference type="EMBL" id="GGEC01082359">
    <property type="protein sequence ID" value="MBX62843.1"/>
    <property type="molecule type" value="Transcribed_RNA"/>
</dbReference>
<evidence type="ECO:0000313" key="1">
    <source>
        <dbReference type="EMBL" id="MBX62843.1"/>
    </source>
</evidence>
<dbReference type="AlphaFoldDB" id="A0A2P2Q785"/>
<sequence length="38" mass="4674">MNSQFLLSFLDSLQGKNRFVFALRTFFFRIKKRVIYLK</sequence>
<reference evidence="1" key="1">
    <citation type="submission" date="2018-02" db="EMBL/GenBank/DDBJ databases">
        <title>Rhizophora mucronata_Transcriptome.</title>
        <authorList>
            <person name="Meera S.P."/>
            <person name="Sreeshan A."/>
            <person name="Augustine A."/>
        </authorList>
    </citation>
    <scope>NUCLEOTIDE SEQUENCE</scope>
    <source>
        <tissue evidence="1">Leaf</tissue>
    </source>
</reference>